<dbReference type="PROSITE" id="PS50931">
    <property type="entry name" value="HTH_LYSR"/>
    <property type="match status" value="1"/>
</dbReference>
<dbReference type="InterPro" id="IPR005119">
    <property type="entry name" value="LysR_subst-bd"/>
</dbReference>
<evidence type="ECO:0000256" key="4">
    <source>
        <dbReference type="ARBA" id="ARBA00023163"/>
    </source>
</evidence>
<keyword evidence="4" id="KW-0804">Transcription</keyword>
<dbReference type="Pfam" id="PF00126">
    <property type="entry name" value="HTH_1"/>
    <property type="match status" value="1"/>
</dbReference>
<feature type="domain" description="HTH lysR-type" evidence="5">
    <location>
        <begin position="8"/>
        <end position="65"/>
    </location>
</feature>
<organism evidence="6 7">
    <name type="scientific">Limnohabitans parvus II-B4</name>
    <dbReference type="NCBI Taxonomy" id="1293052"/>
    <lineage>
        <taxon>Bacteria</taxon>
        <taxon>Pseudomonadati</taxon>
        <taxon>Pseudomonadota</taxon>
        <taxon>Betaproteobacteria</taxon>
        <taxon>Burkholderiales</taxon>
        <taxon>Comamonadaceae</taxon>
        <taxon>Limnohabitans</taxon>
    </lineage>
</organism>
<dbReference type="GO" id="GO:0000976">
    <property type="term" value="F:transcription cis-regulatory region binding"/>
    <property type="evidence" value="ECO:0007669"/>
    <property type="project" value="TreeGrafter"/>
</dbReference>
<keyword evidence="7" id="KW-1185">Reference proteome</keyword>
<keyword evidence="3" id="KW-0238">DNA-binding</keyword>
<dbReference type="InterPro" id="IPR036390">
    <property type="entry name" value="WH_DNA-bd_sf"/>
</dbReference>
<dbReference type="EMBL" id="NESN01000004">
    <property type="protein sequence ID" value="PUE52796.1"/>
    <property type="molecule type" value="Genomic_DNA"/>
</dbReference>
<dbReference type="OrthoDB" id="5293066at2"/>
<keyword evidence="2" id="KW-0805">Transcription regulation</keyword>
<sequence length="309" mass="33183">MQSPKDWLTPDALFMLQTIDEQGSFAAAARKLNLVPSALTYRVRQLEDALDVLLFDRSSRQARPTAAGQELLREAGRLLQDIDAVANRVKRVATGWEAVLTVAVDSIVSRSVVMDLCEAFLALNSPTRLRIRHETLSGTMAALTSGQADLALGVALGQHLAADIQHMALGEVPFVFVVAPQHPLAQAAEPLSDAQLVQHRMVAVADSVQRGSGLTVGLQGGQDVFTVPDMQSKLQAQLRGLGAGFLPQSLAAPHVQQGLLVVKKTDQSRLSPVHAAWRDSRLSPAGHALLWWTAQLDKPATRQALLSAG</sequence>
<dbReference type="AlphaFoldDB" id="A0A315E4J8"/>
<protein>
    <submittedName>
        <fullName evidence="6">LysR family transcriptional regulator</fullName>
    </submittedName>
</protein>
<dbReference type="Proteomes" id="UP000250790">
    <property type="component" value="Unassembled WGS sequence"/>
</dbReference>
<dbReference type="Gene3D" id="1.10.10.10">
    <property type="entry name" value="Winged helix-like DNA-binding domain superfamily/Winged helix DNA-binding domain"/>
    <property type="match status" value="1"/>
</dbReference>
<proteinExistence type="inferred from homology"/>
<evidence type="ECO:0000259" key="5">
    <source>
        <dbReference type="PROSITE" id="PS50931"/>
    </source>
</evidence>
<evidence type="ECO:0000313" key="6">
    <source>
        <dbReference type="EMBL" id="PUE52796.1"/>
    </source>
</evidence>
<dbReference type="RefSeq" id="WP_108313165.1">
    <property type="nucleotide sequence ID" value="NZ_NESN01000004.1"/>
</dbReference>
<gene>
    <name evidence="6" type="ORF">B9Z37_11545</name>
</gene>
<dbReference type="InterPro" id="IPR000847">
    <property type="entry name" value="LysR_HTH_N"/>
</dbReference>
<dbReference type="SUPFAM" id="SSF53850">
    <property type="entry name" value="Periplasmic binding protein-like II"/>
    <property type="match status" value="1"/>
</dbReference>
<evidence type="ECO:0000256" key="1">
    <source>
        <dbReference type="ARBA" id="ARBA00009437"/>
    </source>
</evidence>
<dbReference type="Pfam" id="PF03466">
    <property type="entry name" value="LysR_substrate"/>
    <property type="match status" value="1"/>
</dbReference>
<accession>A0A315E4J8</accession>
<dbReference type="GO" id="GO:0003700">
    <property type="term" value="F:DNA-binding transcription factor activity"/>
    <property type="evidence" value="ECO:0007669"/>
    <property type="project" value="InterPro"/>
</dbReference>
<evidence type="ECO:0000256" key="3">
    <source>
        <dbReference type="ARBA" id="ARBA00023125"/>
    </source>
</evidence>
<evidence type="ECO:0000313" key="7">
    <source>
        <dbReference type="Proteomes" id="UP000250790"/>
    </source>
</evidence>
<dbReference type="PANTHER" id="PTHR30126">
    <property type="entry name" value="HTH-TYPE TRANSCRIPTIONAL REGULATOR"/>
    <property type="match status" value="1"/>
</dbReference>
<reference evidence="6 7" key="1">
    <citation type="submission" date="2017-04" db="EMBL/GenBank/DDBJ databases">
        <title>Unexpected and diverse lifestyles within the genus Limnohabitans.</title>
        <authorList>
            <person name="Kasalicky V."/>
            <person name="Mehrshad M."/>
            <person name="Andrei S.-A."/>
            <person name="Salcher M."/>
            <person name="Kratochvilova H."/>
            <person name="Simek K."/>
            <person name="Ghai R."/>
        </authorList>
    </citation>
    <scope>NUCLEOTIDE SEQUENCE [LARGE SCALE GENOMIC DNA]</scope>
    <source>
        <strain evidence="6 7">II-B4</strain>
    </source>
</reference>
<dbReference type="SUPFAM" id="SSF46785">
    <property type="entry name" value="Winged helix' DNA-binding domain"/>
    <property type="match status" value="1"/>
</dbReference>
<comment type="similarity">
    <text evidence="1">Belongs to the LysR transcriptional regulatory family.</text>
</comment>
<name>A0A315E4J8_9BURK</name>
<dbReference type="PANTHER" id="PTHR30126:SF4">
    <property type="entry name" value="LYSR FAMILY TRANSCRIPTIONAL REGULATOR"/>
    <property type="match status" value="1"/>
</dbReference>
<dbReference type="Gene3D" id="3.40.190.290">
    <property type="match status" value="1"/>
</dbReference>
<dbReference type="InterPro" id="IPR036388">
    <property type="entry name" value="WH-like_DNA-bd_sf"/>
</dbReference>
<comment type="caution">
    <text evidence="6">The sequence shown here is derived from an EMBL/GenBank/DDBJ whole genome shotgun (WGS) entry which is preliminary data.</text>
</comment>
<evidence type="ECO:0000256" key="2">
    <source>
        <dbReference type="ARBA" id="ARBA00023015"/>
    </source>
</evidence>